<keyword evidence="4" id="KW-0456">Lyase</keyword>
<dbReference type="PANTHER" id="PTHR39210">
    <property type="entry name" value="HEPARIN-SULFATE LYASE"/>
    <property type="match status" value="1"/>
</dbReference>
<dbReference type="Gene3D" id="1.50.10.100">
    <property type="entry name" value="Chondroitin AC/alginate lyase"/>
    <property type="match status" value="1"/>
</dbReference>
<dbReference type="Gene3D" id="2.70.98.70">
    <property type="match status" value="1"/>
</dbReference>
<comment type="subcellular location">
    <subcellularLocation>
        <location evidence="1">Periplasm</location>
    </subcellularLocation>
</comment>
<keyword evidence="3" id="KW-0574">Periplasm</keyword>
<dbReference type="InterPro" id="IPR008929">
    <property type="entry name" value="Chondroitin_lyas"/>
</dbReference>
<dbReference type="GO" id="GO:0042597">
    <property type="term" value="C:periplasmic space"/>
    <property type="evidence" value="ECO:0007669"/>
    <property type="project" value="UniProtKB-SubCell"/>
</dbReference>
<gene>
    <name evidence="6" type="ORF">PSM36_2211</name>
</gene>
<accession>A0A1R3SXP9</accession>
<keyword evidence="7" id="KW-1185">Reference proteome</keyword>
<dbReference type="InterPro" id="IPR012480">
    <property type="entry name" value="Hepar_II_III_C"/>
</dbReference>
<dbReference type="AlphaFoldDB" id="A0A1R3SXP9"/>
<evidence type="ECO:0000256" key="3">
    <source>
        <dbReference type="ARBA" id="ARBA00022764"/>
    </source>
</evidence>
<feature type="domain" description="Heparinase II/III-like C-terminal" evidence="5">
    <location>
        <begin position="443"/>
        <end position="570"/>
    </location>
</feature>
<evidence type="ECO:0000313" key="6">
    <source>
        <dbReference type="EMBL" id="SCD21016.1"/>
    </source>
</evidence>
<sequence length="655" mass="75459">MRIIQKIIFIIIGSLITVFLSFAQNKRNVLTNSYTRKFVSESLCKNNSWINYPSYNDREAWKQFPEELRRKTIGEGEKYLAYEWPQITATMYLEFTRSGDRTAVDQPNSQRRRVLQALVMAELFEGEGRFLDDIINGVFLICEQTYWGSSAHFYMYGFDGQIANPIKTIPDIEDPIIDLVVGDMAADLSWIYYFFHEEFDKISPVISKRLKYELQKKVLDPFYERYDYWWITGWGEGNVNNWNPWCNYNMLTCILLMEEDQKKKENGIYKTMQSVDLFINSYPSDGGCDEGPSYWGVAAGKLFDYLDLLKTNTNGKINIFDNELIKEMGRYIYRVYISNGSYYINFADAPLQIKHEPSKIYRYGRSIKDLNLQEFGAFLMKNSNFGNTAIIGRIGETMEALFNSEGWDNINPKEPLISEFYFPDLDIAIGRDKADSTEGFYFAAKGGNNGEGHNHNDVGSFILYYNGEPVLIDVGVGTYTKETFSSDRYKIWTMQSTFHNVPLINGTPQSPGGKYKASNSVYKTSKSKTSFTTDISKAYPEEAKVQKWLRSYILDRNTGFSIRDNFLLTENLGDTELHFITSLNCTINSPGLIELKGENFALLMDYKSSQYEADIQIIPIDDPRLQRVLGEELSMIILKINQVKAGHYSISLKKE</sequence>
<dbReference type="STRING" id="1642647.PSM36_2211"/>
<evidence type="ECO:0000313" key="7">
    <source>
        <dbReference type="Proteomes" id="UP000187464"/>
    </source>
</evidence>
<dbReference type="RefSeq" id="WP_083711022.1">
    <property type="nucleotide sequence ID" value="NZ_LT605205.1"/>
</dbReference>
<evidence type="ECO:0000259" key="5">
    <source>
        <dbReference type="Pfam" id="PF07940"/>
    </source>
</evidence>
<proteinExistence type="predicted"/>
<protein>
    <recommendedName>
        <fullName evidence="5">Heparinase II/III-like C-terminal domain-containing protein</fullName>
    </recommendedName>
</protein>
<name>A0A1R3SXP9_9BACT</name>
<dbReference type="SUPFAM" id="SSF48230">
    <property type="entry name" value="Chondroitin AC/alginate lyase"/>
    <property type="match status" value="1"/>
</dbReference>
<evidence type="ECO:0000256" key="2">
    <source>
        <dbReference type="ARBA" id="ARBA00022729"/>
    </source>
</evidence>
<keyword evidence="2" id="KW-0732">Signal</keyword>
<dbReference type="Pfam" id="PF07940">
    <property type="entry name" value="Hepar_II_III_C"/>
    <property type="match status" value="1"/>
</dbReference>
<organism evidence="6 7">
    <name type="scientific">Proteiniphilum saccharofermentans</name>
    <dbReference type="NCBI Taxonomy" id="1642647"/>
    <lineage>
        <taxon>Bacteria</taxon>
        <taxon>Pseudomonadati</taxon>
        <taxon>Bacteroidota</taxon>
        <taxon>Bacteroidia</taxon>
        <taxon>Bacteroidales</taxon>
        <taxon>Dysgonomonadaceae</taxon>
        <taxon>Proteiniphilum</taxon>
    </lineage>
</organism>
<dbReference type="EMBL" id="LT605205">
    <property type="protein sequence ID" value="SCD21016.1"/>
    <property type="molecule type" value="Genomic_DNA"/>
</dbReference>
<evidence type="ECO:0000256" key="4">
    <source>
        <dbReference type="ARBA" id="ARBA00023239"/>
    </source>
</evidence>
<dbReference type="GO" id="GO:0016829">
    <property type="term" value="F:lyase activity"/>
    <property type="evidence" value="ECO:0007669"/>
    <property type="project" value="UniProtKB-KW"/>
</dbReference>
<evidence type="ECO:0000256" key="1">
    <source>
        <dbReference type="ARBA" id="ARBA00004418"/>
    </source>
</evidence>
<dbReference type="PANTHER" id="PTHR39210:SF1">
    <property type="entry name" value="HEPARIN-SULFATE LYASE"/>
    <property type="match status" value="1"/>
</dbReference>
<dbReference type="KEGG" id="psac:PSM36_2211"/>
<dbReference type="Proteomes" id="UP000187464">
    <property type="component" value="Chromosome I"/>
</dbReference>
<reference evidence="6 7" key="1">
    <citation type="submission" date="2016-08" db="EMBL/GenBank/DDBJ databases">
        <authorList>
            <person name="Seilhamer J.J."/>
        </authorList>
    </citation>
    <scope>NUCLEOTIDE SEQUENCE [LARGE SCALE GENOMIC DNA]</scope>
    <source>
        <strain evidence="6">M3/6</strain>
    </source>
</reference>